<gene>
    <name evidence="3" type="ORF">HGA15_22935</name>
</gene>
<dbReference type="SUPFAM" id="SSF51735">
    <property type="entry name" value="NAD(P)-binding Rossmann-fold domains"/>
    <property type="match status" value="1"/>
</dbReference>
<evidence type="ECO:0000256" key="2">
    <source>
        <dbReference type="ARBA" id="ARBA00023002"/>
    </source>
</evidence>
<dbReference type="PROSITE" id="PS00061">
    <property type="entry name" value="ADH_SHORT"/>
    <property type="match status" value="1"/>
</dbReference>
<dbReference type="PRINTS" id="PR00081">
    <property type="entry name" value="GDHRDH"/>
</dbReference>
<dbReference type="Gene3D" id="3.40.50.720">
    <property type="entry name" value="NAD(P)-binding Rossmann-like Domain"/>
    <property type="match status" value="1"/>
</dbReference>
<dbReference type="AlphaFoldDB" id="A0A846YMI3"/>
<evidence type="ECO:0000313" key="3">
    <source>
        <dbReference type="EMBL" id="NKY58951.1"/>
    </source>
</evidence>
<dbReference type="PANTHER" id="PTHR43639:SF1">
    <property type="entry name" value="SHORT-CHAIN DEHYDROGENASE_REDUCTASE FAMILY PROTEIN"/>
    <property type="match status" value="1"/>
</dbReference>
<dbReference type="PANTHER" id="PTHR43639">
    <property type="entry name" value="OXIDOREDUCTASE, SHORT-CHAIN DEHYDROGENASE/REDUCTASE FAMILY (AFU_ORTHOLOGUE AFUA_5G02870)"/>
    <property type="match status" value="1"/>
</dbReference>
<protein>
    <submittedName>
        <fullName evidence="3">SDR family NAD(P)-dependent oxidoreductase</fullName>
    </submittedName>
</protein>
<evidence type="ECO:0000313" key="4">
    <source>
        <dbReference type="Proteomes" id="UP000570678"/>
    </source>
</evidence>
<reference evidence="3 4" key="1">
    <citation type="submission" date="2020-04" db="EMBL/GenBank/DDBJ databases">
        <title>MicrobeNet Type strains.</title>
        <authorList>
            <person name="Nicholson A.C."/>
        </authorList>
    </citation>
    <scope>NUCLEOTIDE SEQUENCE [LARGE SCALE GENOMIC DNA]</scope>
    <source>
        <strain evidence="3 4">JCM 3332</strain>
    </source>
</reference>
<comment type="caution">
    <text evidence="3">The sequence shown here is derived from an EMBL/GenBank/DDBJ whole genome shotgun (WGS) entry which is preliminary data.</text>
</comment>
<comment type="similarity">
    <text evidence="1">Belongs to the short-chain dehydrogenases/reductases (SDR) family.</text>
</comment>
<dbReference type="EMBL" id="JAAXOT010000012">
    <property type="protein sequence ID" value="NKY58951.1"/>
    <property type="molecule type" value="Genomic_DNA"/>
</dbReference>
<evidence type="ECO:0000256" key="1">
    <source>
        <dbReference type="ARBA" id="ARBA00006484"/>
    </source>
</evidence>
<sequence length="258" mass="27265">MTDTVVWITGATRGLGAGLARTCPYPRARIINASRSPHPDLENIRFDLGDPSSWSALRASFDEVLNGFTGKRAIFVHNALFDGSTGYAGEMDEDLYYRDVIGNAAAPLVLADWFLRAVGPGYESGILLMSSAAARMPIEGHSVYGAAKAGVEHWVRVVRRERATRGTGPWVVAVRPGMVDSDTTRREAELDPAVYPMAVHLGAAFEAGEALSPDDAARDIWAAMPPPPDTSVLLFGAPPSGVLAAGSANPSASVESGS</sequence>
<dbReference type="Pfam" id="PF00106">
    <property type="entry name" value="adh_short"/>
    <property type="match status" value="1"/>
</dbReference>
<name>A0A846YMI3_9NOCA</name>
<dbReference type="InterPro" id="IPR036291">
    <property type="entry name" value="NAD(P)-bd_dom_sf"/>
</dbReference>
<accession>A0A846YMI3</accession>
<keyword evidence="4" id="KW-1185">Reference proteome</keyword>
<dbReference type="RefSeq" id="WP_062979689.1">
    <property type="nucleotide sequence ID" value="NZ_JAAXOT010000012.1"/>
</dbReference>
<keyword evidence="2" id="KW-0560">Oxidoreductase</keyword>
<dbReference type="GO" id="GO:0016491">
    <property type="term" value="F:oxidoreductase activity"/>
    <property type="evidence" value="ECO:0007669"/>
    <property type="project" value="UniProtKB-KW"/>
</dbReference>
<dbReference type="InterPro" id="IPR002347">
    <property type="entry name" value="SDR_fam"/>
</dbReference>
<dbReference type="Proteomes" id="UP000570678">
    <property type="component" value="Unassembled WGS sequence"/>
</dbReference>
<organism evidence="3 4">
    <name type="scientific">Nocardia flavorosea</name>
    <dbReference type="NCBI Taxonomy" id="53429"/>
    <lineage>
        <taxon>Bacteria</taxon>
        <taxon>Bacillati</taxon>
        <taxon>Actinomycetota</taxon>
        <taxon>Actinomycetes</taxon>
        <taxon>Mycobacteriales</taxon>
        <taxon>Nocardiaceae</taxon>
        <taxon>Nocardia</taxon>
    </lineage>
</organism>
<dbReference type="InterPro" id="IPR020904">
    <property type="entry name" value="Sc_DH/Rdtase_CS"/>
</dbReference>
<proteinExistence type="inferred from homology"/>